<proteinExistence type="predicted"/>
<accession>A0A9N8DBU2</accession>
<name>A0A9N8DBU2_9STRA</name>
<dbReference type="Proteomes" id="UP001153069">
    <property type="component" value="Unassembled WGS sequence"/>
</dbReference>
<comment type="caution">
    <text evidence="1">The sequence shown here is derived from an EMBL/GenBank/DDBJ whole genome shotgun (WGS) entry which is preliminary data.</text>
</comment>
<reference evidence="1" key="1">
    <citation type="submission" date="2020-06" db="EMBL/GenBank/DDBJ databases">
        <authorList>
            <consortium name="Plant Systems Biology data submission"/>
        </authorList>
    </citation>
    <scope>NUCLEOTIDE SEQUENCE</scope>
    <source>
        <strain evidence="1">D6</strain>
    </source>
</reference>
<dbReference type="AlphaFoldDB" id="A0A9N8DBU2"/>
<evidence type="ECO:0000313" key="1">
    <source>
        <dbReference type="EMBL" id="CAB9498981.1"/>
    </source>
</evidence>
<keyword evidence="2" id="KW-1185">Reference proteome</keyword>
<evidence type="ECO:0000313" key="2">
    <source>
        <dbReference type="Proteomes" id="UP001153069"/>
    </source>
</evidence>
<gene>
    <name evidence="1" type="ORF">SEMRO_50_G028991.1</name>
</gene>
<protein>
    <submittedName>
        <fullName evidence="1">Uncharacterized protein</fullName>
    </submittedName>
</protein>
<organism evidence="1 2">
    <name type="scientific">Seminavis robusta</name>
    <dbReference type="NCBI Taxonomy" id="568900"/>
    <lineage>
        <taxon>Eukaryota</taxon>
        <taxon>Sar</taxon>
        <taxon>Stramenopiles</taxon>
        <taxon>Ochrophyta</taxon>
        <taxon>Bacillariophyta</taxon>
        <taxon>Bacillariophyceae</taxon>
        <taxon>Bacillariophycidae</taxon>
        <taxon>Naviculales</taxon>
        <taxon>Naviculaceae</taxon>
        <taxon>Seminavis</taxon>
    </lineage>
</organism>
<dbReference type="EMBL" id="CAICTM010000050">
    <property type="protein sequence ID" value="CAB9498981.1"/>
    <property type="molecule type" value="Genomic_DNA"/>
</dbReference>
<sequence length="304" mass="35466">MYAPIVRPYLARKLALPHKTLRKINWKASNQALRRMPKGKRRWLTKHTTGFCGVGRSMHIRKIWDHSRCPRCAQPDENPKHVLLCPSRGARLTWAEALVSLDKHLRKLGTNQSLRYGIIEHLRAWGKRSPPHLGPLRADVRAALAEQTEIGWYNLLLGRISHRFTQLQDAHYKSLGNRRNGFRWTTAVIRKLLDISWDMWDHRNHIKHNDPHPAFDPQLRTTLNEEIRFQWSLGAASLRPEDRPLFRHGLDSIMEQTTTDKQQWLASVENARSAVAADQVQPRNDQNYERNLMENWIIRGPPAN</sequence>